<dbReference type="RefSeq" id="WP_321561782.1">
    <property type="nucleotide sequence ID" value="NZ_CP139558.1"/>
</dbReference>
<evidence type="ECO:0000313" key="2">
    <source>
        <dbReference type="EMBL" id="WPU92622.1"/>
    </source>
</evidence>
<dbReference type="CDD" id="cd05379">
    <property type="entry name" value="CAP_bacterial"/>
    <property type="match status" value="1"/>
</dbReference>
<dbReference type="InterPro" id="IPR035940">
    <property type="entry name" value="CAP_sf"/>
</dbReference>
<dbReference type="SUPFAM" id="SSF55797">
    <property type="entry name" value="PR-1-like"/>
    <property type="match status" value="1"/>
</dbReference>
<feature type="domain" description="SCP" evidence="1">
    <location>
        <begin position="54"/>
        <end position="159"/>
    </location>
</feature>
<evidence type="ECO:0000259" key="1">
    <source>
        <dbReference type="Pfam" id="PF00188"/>
    </source>
</evidence>
<proteinExistence type="predicted"/>
<evidence type="ECO:0000313" key="3">
    <source>
        <dbReference type="Proteomes" id="UP001324380"/>
    </source>
</evidence>
<dbReference type="Gene3D" id="3.40.33.10">
    <property type="entry name" value="CAP"/>
    <property type="match status" value="1"/>
</dbReference>
<protein>
    <submittedName>
        <fullName evidence="2">CAP domain-containing protein</fullName>
    </submittedName>
</protein>
<dbReference type="Pfam" id="PF00188">
    <property type="entry name" value="CAP"/>
    <property type="match status" value="1"/>
</dbReference>
<dbReference type="Proteomes" id="UP001324380">
    <property type="component" value="Chromosome"/>
</dbReference>
<organism evidence="2 3">
    <name type="scientific">Mucilaginibacter sabulilitoris</name>
    <dbReference type="NCBI Taxonomy" id="1173583"/>
    <lineage>
        <taxon>Bacteria</taxon>
        <taxon>Pseudomonadati</taxon>
        <taxon>Bacteroidota</taxon>
        <taxon>Sphingobacteriia</taxon>
        <taxon>Sphingobacteriales</taxon>
        <taxon>Sphingobacteriaceae</taxon>
        <taxon>Mucilaginibacter</taxon>
    </lineage>
</organism>
<sequence length="189" mass="21595">MRKLMINAIFTLTILITFNTIYGQSNRQFRNEFLYRINLTRQKGCNCGIRYYPPAPPLTWNNTLEDAADGHAKDMVRKNYFDHTSKNGRSMGDRIIAAGYNYKGFKSFAVGENIAAGQESIAEVMDGWFKSEGHCKNLMNPAFKEVGVAMHKNYWVQDFGGRESFSPEQQKLIKSGRYKLVQKPVSSQD</sequence>
<accession>A0ABZ0TI41</accession>
<dbReference type="EMBL" id="CP139558">
    <property type="protein sequence ID" value="WPU92622.1"/>
    <property type="molecule type" value="Genomic_DNA"/>
</dbReference>
<gene>
    <name evidence="2" type="ORF">SNE25_25180</name>
</gene>
<keyword evidence="3" id="KW-1185">Reference proteome</keyword>
<dbReference type="PANTHER" id="PTHR31157">
    <property type="entry name" value="SCP DOMAIN-CONTAINING PROTEIN"/>
    <property type="match status" value="1"/>
</dbReference>
<reference evidence="2 3" key="1">
    <citation type="submission" date="2023-11" db="EMBL/GenBank/DDBJ databases">
        <title>Analysis of the Genomes of Mucilaginibacter gossypii cycad 4 and M. sabulilitoris SNA2: microbes with the potential for plant growth promotion.</title>
        <authorList>
            <person name="Hirsch A.M."/>
            <person name="Humm E."/>
            <person name="Rubbi M."/>
            <person name="Del Vecchio G."/>
            <person name="Ha S.M."/>
            <person name="Pellegrini M."/>
            <person name="Gunsalus R.P."/>
        </authorList>
    </citation>
    <scope>NUCLEOTIDE SEQUENCE [LARGE SCALE GENOMIC DNA]</scope>
    <source>
        <strain evidence="2 3">SNA2</strain>
    </source>
</reference>
<dbReference type="InterPro" id="IPR014044">
    <property type="entry name" value="CAP_dom"/>
</dbReference>
<name>A0ABZ0TI41_9SPHI</name>
<dbReference type="PANTHER" id="PTHR31157:SF1">
    <property type="entry name" value="SCP DOMAIN-CONTAINING PROTEIN"/>
    <property type="match status" value="1"/>
</dbReference>